<keyword evidence="2" id="KW-1185">Reference proteome</keyword>
<name>A0A1H7IWD8_9GAMM</name>
<dbReference type="EMBL" id="FOAA01000004">
    <property type="protein sequence ID" value="SEK65970.1"/>
    <property type="molecule type" value="Genomic_DNA"/>
</dbReference>
<protein>
    <submittedName>
        <fullName evidence="1">Uncharacterized protein</fullName>
    </submittedName>
</protein>
<reference evidence="2" key="1">
    <citation type="submission" date="2016-10" db="EMBL/GenBank/DDBJ databases">
        <authorList>
            <person name="Varghese N."/>
            <person name="Submissions S."/>
        </authorList>
    </citation>
    <scope>NUCLEOTIDE SEQUENCE [LARGE SCALE GENOMIC DNA]</scope>
    <source>
        <strain evidence="2">DSM 241</strain>
    </source>
</reference>
<evidence type="ECO:0000313" key="1">
    <source>
        <dbReference type="EMBL" id="SEK65970.1"/>
    </source>
</evidence>
<dbReference type="Pfam" id="PF19456">
    <property type="entry name" value="MobI"/>
    <property type="match status" value="1"/>
</dbReference>
<dbReference type="OrthoDB" id="5879190at2"/>
<sequence length="189" mass="22205">MSGKMSRENTIKMWNQVGRDKTLKHDQGMKLALQQSRAMVQSGEEALEIEQARLGYLTQLIANNFWNHNLAHRTDKTPGYPGHHGCRVRHRGRKLEISWYYNSFHRKPGSESKRVFSEHICKDGQHRYYKTAFNRAQPWEKTVILETEAGFELARKINANNTKIRRLFDQNRKLLAELETHLNTMTEPE</sequence>
<proteinExistence type="predicted"/>
<dbReference type="InterPro" id="IPR045809">
    <property type="entry name" value="MobI"/>
</dbReference>
<organism evidence="1 2">
    <name type="scientific">Ectothiorhodospira marina</name>
    <dbReference type="NCBI Taxonomy" id="1396821"/>
    <lineage>
        <taxon>Bacteria</taxon>
        <taxon>Pseudomonadati</taxon>
        <taxon>Pseudomonadota</taxon>
        <taxon>Gammaproteobacteria</taxon>
        <taxon>Chromatiales</taxon>
        <taxon>Ectothiorhodospiraceae</taxon>
        <taxon>Ectothiorhodospira</taxon>
    </lineage>
</organism>
<dbReference type="Proteomes" id="UP000199256">
    <property type="component" value="Unassembled WGS sequence"/>
</dbReference>
<gene>
    <name evidence="1" type="ORF">SAMN05444515_1042</name>
</gene>
<dbReference type="RefSeq" id="WP_090251642.1">
    <property type="nucleotide sequence ID" value="NZ_FOAA01000004.1"/>
</dbReference>
<accession>A0A1H7IWD8</accession>
<evidence type="ECO:0000313" key="2">
    <source>
        <dbReference type="Proteomes" id="UP000199256"/>
    </source>
</evidence>
<dbReference type="STRING" id="1396821.SAMN05444515_1042"/>
<dbReference type="AlphaFoldDB" id="A0A1H7IWD8"/>